<evidence type="ECO:0000313" key="1">
    <source>
        <dbReference type="EMBL" id="GAH23081.1"/>
    </source>
</evidence>
<feature type="non-terminal residue" evidence="1">
    <location>
        <position position="1"/>
    </location>
</feature>
<name>X1DQ30_9ZZZZ</name>
<reference evidence="1" key="1">
    <citation type="journal article" date="2014" name="Front. Microbiol.">
        <title>High frequency of phylogenetically diverse reductive dehalogenase-homologous genes in deep subseafloor sedimentary metagenomes.</title>
        <authorList>
            <person name="Kawai M."/>
            <person name="Futagami T."/>
            <person name="Toyoda A."/>
            <person name="Takaki Y."/>
            <person name="Nishi S."/>
            <person name="Hori S."/>
            <person name="Arai W."/>
            <person name="Tsubouchi T."/>
            <person name="Morono Y."/>
            <person name="Uchiyama I."/>
            <person name="Ito T."/>
            <person name="Fujiyama A."/>
            <person name="Inagaki F."/>
            <person name="Takami H."/>
        </authorList>
    </citation>
    <scope>NUCLEOTIDE SEQUENCE</scope>
    <source>
        <strain evidence="1">Expedition CK06-06</strain>
    </source>
</reference>
<dbReference type="EMBL" id="BART01041089">
    <property type="protein sequence ID" value="GAH23081.1"/>
    <property type="molecule type" value="Genomic_DNA"/>
</dbReference>
<gene>
    <name evidence="1" type="ORF">S01H4_66382</name>
</gene>
<proteinExistence type="predicted"/>
<dbReference type="InterPro" id="IPR036188">
    <property type="entry name" value="FAD/NAD-bd_sf"/>
</dbReference>
<evidence type="ECO:0008006" key="2">
    <source>
        <dbReference type="Google" id="ProtNLM"/>
    </source>
</evidence>
<comment type="caution">
    <text evidence="1">The sequence shown here is derived from an EMBL/GenBank/DDBJ whole genome shotgun (WGS) entry which is preliminary data.</text>
</comment>
<protein>
    <recommendedName>
        <fullName evidence="2">Ribose 1,5-bisphosphate isomerase</fullName>
    </recommendedName>
</protein>
<accession>X1DQ30</accession>
<sequence>GMAANAVAQSPRMGAIFGGMLLSGQRAAQLAKEVVRRSK</sequence>
<dbReference type="AlphaFoldDB" id="X1DQ30"/>
<dbReference type="Gene3D" id="3.50.50.60">
    <property type="entry name" value="FAD/NAD(P)-binding domain"/>
    <property type="match status" value="1"/>
</dbReference>
<organism evidence="1">
    <name type="scientific">marine sediment metagenome</name>
    <dbReference type="NCBI Taxonomy" id="412755"/>
    <lineage>
        <taxon>unclassified sequences</taxon>
        <taxon>metagenomes</taxon>
        <taxon>ecological metagenomes</taxon>
    </lineage>
</organism>